<organism evidence="2 3">
    <name type="scientific">Ciona savignyi</name>
    <name type="common">Pacific transparent sea squirt</name>
    <dbReference type="NCBI Taxonomy" id="51511"/>
    <lineage>
        <taxon>Eukaryota</taxon>
        <taxon>Metazoa</taxon>
        <taxon>Chordata</taxon>
        <taxon>Tunicata</taxon>
        <taxon>Ascidiacea</taxon>
        <taxon>Phlebobranchia</taxon>
        <taxon>Cionidae</taxon>
        <taxon>Ciona</taxon>
    </lineage>
</organism>
<keyword evidence="3" id="KW-1185">Reference proteome</keyword>
<dbReference type="InParanoid" id="H2Z1F2"/>
<reference evidence="2" key="3">
    <citation type="submission" date="2025-09" db="UniProtKB">
        <authorList>
            <consortium name="Ensembl"/>
        </authorList>
    </citation>
    <scope>IDENTIFICATION</scope>
</reference>
<evidence type="ECO:0000256" key="1">
    <source>
        <dbReference type="SAM" id="MobiDB-lite"/>
    </source>
</evidence>
<dbReference type="OMA" id="GNTTHIN"/>
<dbReference type="GeneTree" id="ENSGT00390000018451"/>
<proteinExistence type="predicted"/>
<accession>H2Z1F2</accession>
<feature type="region of interest" description="Disordered" evidence="1">
    <location>
        <begin position="272"/>
        <end position="292"/>
    </location>
</feature>
<dbReference type="AlphaFoldDB" id="H2Z1F2"/>
<dbReference type="eggNOG" id="ENOG502REG3">
    <property type="taxonomic scope" value="Eukaryota"/>
</dbReference>
<sequence>MASPALRDSSIQMGLTLEADFLQDIPDVFQPVDGKLHHDRRKVNVFTSNSNCYFVDHYNNEVKVNNLEEFALIKQRLLTLPIYMRVELRRHRKSGNTTHINYGTFIVMVNTKHPSIQSQIREYLDQAELHMKDQERFALEFDFGPVLRSWYKQRHDNSRGSYIAKNSCFCITNFRAKSKIFVNPVMWVLCLPVCLVTAPAYCAYRHALSEDFTCKMKSAVRYVDGSTPAQRQAMRNMIQNVYAQGVQHGQMAAQQTQNPPSYAEVAPPPYFNASAPPARPNKLADDDTLLQI</sequence>
<name>H2Z1F2_CIOSA</name>
<dbReference type="HOGENOM" id="CLU_946492_0_0_1"/>
<protein>
    <submittedName>
        <fullName evidence="2">Uncharacterized protein</fullName>
    </submittedName>
</protein>
<dbReference type="Proteomes" id="UP000007875">
    <property type="component" value="Unassembled WGS sequence"/>
</dbReference>
<reference evidence="2" key="2">
    <citation type="submission" date="2025-08" db="UniProtKB">
        <authorList>
            <consortium name="Ensembl"/>
        </authorList>
    </citation>
    <scope>IDENTIFICATION</scope>
</reference>
<reference evidence="3" key="1">
    <citation type="submission" date="2003-08" db="EMBL/GenBank/DDBJ databases">
        <authorList>
            <person name="Birren B."/>
            <person name="Nusbaum C."/>
            <person name="Abebe A."/>
            <person name="Abouelleil A."/>
            <person name="Adekoya E."/>
            <person name="Ait-zahra M."/>
            <person name="Allen N."/>
            <person name="Allen T."/>
            <person name="An P."/>
            <person name="Anderson M."/>
            <person name="Anderson S."/>
            <person name="Arachchi H."/>
            <person name="Armbruster J."/>
            <person name="Bachantsang P."/>
            <person name="Baldwin J."/>
            <person name="Barry A."/>
            <person name="Bayul T."/>
            <person name="Blitshsteyn B."/>
            <person name="Bloom T."/>
            <person name="Blye J."/>
            <person name="Boguslavskiy L."/>
            <person name="Borowsky M."/>
            <person name="Boukhgalter B."/>
            <person name="Brunache A."/>
            <person name="Butler J."/>
            <person name="Calixte N."/>
            <person name="Calvo S."/>
            <person name="Camarata J."/>
            <person name="Campo K."/>
            <person name="Chang J."/>
            <person name="Cheshatsang Y."/>
            <person name="Citroen M."/>
            <person name="Collymore A."/>
            <person name="Considine T."/>
            <person name="Cook A."/>
            <person name="Cooke P."/>
            <person name="Corum B."/>
            <person name="Cuomo C."/>
            <person name="David R."/>
            <person name="Dawoe T."/>
            <person name="Degray S."/>
            <person name="Dodge S."/>
            <person name="Dooley K."/>
            <person name="Dorje P."/>
            <person name="Dorjee K."/>
            <person name="Dorris L."/>
            <person name="Duffey N."/>
            <person name="Dupes A."/>
            <person name="Elkins T."/>
            <person name="Engels R."/>
            <person name="Erickson J."/>
            <person name="Farina A."/>
            <person name="Faro S."/>
            <person name="Ferreira P."/>
            <person name="Fischer H."/>
            <person name="Fitzgerald M."/>
            <person name="Foley K."/>
            <person name="Gage D."/>
            <person name="Galagan J."/>
            <person name="Gearin G."/>
            <person name="Gnerre S."/>
            <person name="Gnirke A."/>
            <person name="Goyette A."/>
            <person name="Graham J."/>
            <person name="Grandbois E."/>
            <person name="Gyaltsen K."/>
            <person name="Hafez N."/>
            <person name="Hagopian D."/>
            <person name="Hagos B."/>
            <person name="Hall J."/>
            <person name="Hatcher B."/>
            <person name="Heller A."/>
            <person name="Higgins H."/>
            <person name="Honan T."/>
            <person name="Horn A."/>
            <person name="Houde N."/>
            <person name="Hughes L."/>
            <person name="Hulme W."/>
            <person name="Husby E."/>
            <person name="Iliev I."/>
            <person name="Jaffe D."/>
            <person name="Jones C."/>
            <person name="Kamal M."/>
            <person name="Kamat A."/>
            <person name="Kamvysselis M."/>
            <person name="Karlsson E."/>
            <person name="Kells C."/>
            <person name="Kieu A."/>
            <person name="Kisner P."/>
            <person name="Kodira C."/>
            <person name="Kulbokas E."/>
            <person name="Labutti K."/>
            <person name="Lama D."/>
            <person name="Landers T."/>
            <person name="Leger J."/>
            <person name="Levine S."/>
            <person name="Lewis D."/>
            <person name="Lewis T."/>
            <person name="Lindblad-toh K."/>
            <person name="Liu X."/>
            <person name="Lokyitsang T."/>
            <person name="Lokyitsang Y."/>
            <person name="Lucien O."/>
            <person name="Lui A."/>
            <person name="Ma L.J."/>
            <person name="Mabbitt R."/>
            <person name="Macdonald J."/>
            <person name="Maclean C."/>
            <person name="Major J."/>
            <person name="Manning J."/>
            <person name="Marabella R."/>
            <person name="Maru K."/>
            <person name="Matthews C."/>
            <person name="Mauceli E."/>
            <person name="Mccarthy M."/>
            <person name="Mcdonough S."/>
            <person name="Mcghee T."/>
            <person name="Meldrim J."/>
            <person name="Meneus L."/>
            <person name="Mesirov J."/>
            <person name="Mihalev A."/>
            <person name="Mihova T."/>
            <person name="Mikkelsen T."/>
            <person name="Mlenga V."/>
            <person name="Moru K."/>
            <person name="Mozes J."/>
            <person name="Mulrain L."/>
            <person name="Munson G."/>
            <person name="Naylor J."/>
            <person name="Newes C."/>
            <person name="Nguyen C."/>
            <person name="Nguyen N."/>
            <person name="Nguyen T."/>
            <person name="Nicol R."/>
            <person name="Nielsen C."/>
            <person name="Nizzari M."/>
            <person name="Norbu C."/>
            <person name="Norbu N."/>
            <person name="O'donnell P."/>
            <person name="Okoawo O."/>
            <person name="O'leary S."/>
            <person name="Omotosho B."/>
            <person name="O'neill K."/>
            <person name="Osman S."/>
            <person name="Parker S."/>
            <person name="Perrin D."/>
            <person name="Phunkhang P."/>
            <person name="Piqani B."/>
            <person name="Purcell S."/>
            <person name="Rachupka T."/>
            <person name="Ramasamy U."/>
            <person name="Rameau R."/>
            <person name="Ray V."/>
            <person name="Raymond C."/>
            <person name="Retta R."/>
            <person name="Richardson S."/>
            <person name="Rise C."/>
            <person name="Rodriguez J."/>
            <person name="Rogers J."/>
            <person name="Rogov P."/>
            <person name="Rutman M."/>
            <person name="Schupbach R."/>
            <person name="Seaman C."/>
            <person name="Settipalli S."/>
            <person name="Sharpe T."/>
            <person name="Sheridan J."/>
            <person name="Sherpa N."/>
            <person name="Shi J."/>
            <person name="Smirnov S."/>
            <person name="Smith C."/>
            <person name="Sougnez C."/>
            <person name="Spencer B."/>
            <person name="Stalker J."/>
            <person name="Stange-thomann N."/>
            <person name="Stavropoulos S."/>
            <person name="Stetson K."/>
            <person name="Stone C."/>
            <person name="Stone S."/>
            <person name="Stubbs M."/>
            <person name="Talamas J."/>
            <person name="Tchuinga P."/>
            <person name="Tenzing P."/>
            <person name="Tesfaye S."/>
            <person name="Theodore J."/>
            <person name="Thoulutsang Y."/>
            <person name="Topham K."/>
            <person name="Towey S."/>
            <person name="Tsamla T."/>
            <person name="Tsomo N."/>
            <person name="Vallee D."/>
            <person name="Vassiliev H."/>
            <person name="Venkataraman V."/>
            <person name="Vinson J."/>
            <person name="Vo A."/>
            <person name="Wade C."/>
            <person name="Wang S."/>
            <person name="Wangchuk T."/>
            <person name="Wangdi T."/>
            <person name="Whittaker C."/>
            <person name="Wilkinson J."/>
            <person name="Wu Y."/>
            <person name="Wyman D."/>
            <person name="Yadav S."/>
            <person name="Yang S."/>
            <person name="Yang X."/>
            <person name="Yeager S."/>
            <person name="Yee E."/>
            <person name="Young G."/>
            <person name="Zainoun J."/>
            <person name="Zembeck L."/>
            <person name="Zimmer A."/>
            <person name="Zody M."/>
            <person name="Lander E."/>
        </authorList>
    </citation>
    <scope>NUCLEOTIDE SEQUENCE [LARGE SCALE GENOMIC DNA]</scope>
</reference>
<dbReference type="Ensembl" id="ENSCSAVT00000011547.1">
    <property type="protein sequence ID" value="ENSCSAVP00000011414.1"/>
    <property type="gene ID" value="ENSCSAVG00000006677.1"/>
</dbReference>
<evidence type="ECO:0000313" key="2">
    <source>
        <dbReference type="Ensembl" id="ENSCSAVP00000011414.1"/>
    </source>
</evidence>
<evidence type="ECO:0000313" key="3">
    <source>
        <dbReference type="Proteomes" id="UP000007875"/>
    </source>
</evidence>